<dbReference type="PANTHER" id="PTHR40128:SF1">
    <property type="entry name" value="PHYTANOYL-COA HYDROXYLASE"/>
    <property type="match status" value="1"/>
</dbReference>
<dbReference type="Gene3D" id="2.60.120.620">
    <property type="entry name" value="q2cbj1_9rhob like domain"/>
    <property type="match status" value="1"/>
</dbReference>
<name>A0A9W9FFA7_9EURO</name>
<organism evidence="1 2">
    <name type="scientific">Penicillium argentinense</name>
    <dbReference type="NCBI Taxonomy" id="1131581"/>
    <lineage>
        <taxon>Eukaryota</taxon>
        <taxon>Fungi</taxon>
        <taxon>Dikarya</taxon>
        <taxon>Ascomycota</taxon>
        <taxon>Pezizomycotina</taxon>
        <taxon>Eurotiomycetes</taxon>
        <taxon>Eurotiomycetidae</taxon>
        <taxon>Eurotiales</taxon>
        <taxon>Aspergillaceae</taxon>
        <taxon>Penicillium</taxon>
    </lineage>
</organism>
<gene>
    <name evidence="1" type="ORF">N7532_005918</name>
</gene>
<comment type="caution">
    <text evidence="1">The sequence shown here is derived from an EMBL/GenBank/DDBJ whole genome shotgun (WGS) entry which is preliminary data.</text>
</comment>
<dbReference type="Pfam" id="PF05721">
    <property type="entry name" value="PhyH"/>
    <property type="match status" value="1"/>
</dbReference>
<dbReference type="SUPFAM" id="SSF51197">
    <property type="entry name" value="Clavaminate synthase-like"/>
    <property type="match status" value="1"/>
</dbReference>
<reference evidence="1" key="1">
    <citation type="submission" date="2022-11" db="EMBL/GenBank/DDBJ databases">
        <authorList>
            <person name="Petersen C."/>
        </authorList>
    </citation>
    <scope>NUCLEOTIDE SEQUENCE</scope>
    <source>
        <strain evidence="1">IBT 30761</strain>
    </source>
</reference>
<evidence type="ECO:0000313" key="2">
    <source>
        <dbReference type="Proteomes" id="UP001149074"/>
    </source>
</evidence>
<evidence type="ECO:0000313" key="1">
    <source>
        <dbReference type="EMBL" id="KAJ5098917.1"/>
    </source>
</evidence>
<dbReference type="RefSeq" id="XP_056474571.1">
    <property type="nucleotide sequence ID" value="XM_056618412.1"/>
</dbReference>
<keyword evidence="2" id="KW-1185">Reference proteome</keyword>
<sequence>MVGVLANNLAVNDGPLNEDNAALLRPSDPSLPIEDLRKRYEEDGYLFLKQVLPREDVLEARNAYFSSLESTGVLKPGTQPVEGIFDPAKSHLDYPGIGAGHVDGNGKPGGEKAAAFVDLALDAHYKEWYAEKFCNHPALYNFVAKFSDWGKDTLSLRRTLLRNNIPGSKPIGVHYDQIFLRYGDPTSITAWVPMGDIKLNGGGLIYLENGDRIGIEMEQAFFKEAKEAGLSDEEAKSAFNSNMMATGLLSEFPAGFAREHGRRWLVSAYEAGDVVLHKPHMIHASTINHDPNNVIRLATDLRFCDSSKPYDKRWMNHYTFNDGV</sequence>
<evidence type="ECO:0008006" key="3">
    <source>
        <dbReference type="Google" id="ProtNLM"/>
    </source>
</evidence>
<dbReference type="Proteomes" id="UP001149074">
    <property type="component" value="Unassembled WGS sequence"/>
</dbReference>
<proteinExistence type="predicted"/>
<reference evidence="1" key="2">
    <citation type="journal article" date="2023" name="IMA Fungus">
        <title>Comparative genomic study of the Penicillium genus elucidates a diverse pangenome and 15 lateral gene transfer events.</title>
        <authorList>
            <person name="Petersen C."/>
            <person name="Sorensen T."/>
            <person name="Nielsen M.R."/>
            <person name="Sondergaard T.E."/>
            <person name="Sorensen J.L."/>
            <person name="Fitzpatrick D.A."/>
            <person name="Frisvad J.C."/>
            <person name="Nielsen K.L."/>
        </authorList>
    </citation>
    <scope>NUCLEOTIDE SEQUENCE</scope>
    <source>
        <strain evidence="1">IBT 30761</strain>
    </source>
</reference>
<dbReference type="GeneID" id="81357391"/>
<dbReference type="AlphaFoldDB" id="A0A9W9FFA7"/>
<dbReference type="PANTHER" id="PTHR40128">
    <property type="entry name" value="EXPRESSED PROTEIN"/>
    <property type="match status" value="1"/>
</dbReference>
<dbReference type="InterPro" id="IPR008775">
    <property type="entry name" value="Phytyl_CoA_dOase-like"/>
</dbReference>
<dbReference type="EMBL" id="JAPQKI010000005">
    <property type="protein sequence ID" value="KAJ5098917.1"/>
    <property type="molecule type" value="Genomic_DNA"/>
</dbReference>
<dbReference type="OrthoDB" id="2328924at2759"/>
<accession>A0A9W9FFA7</accession>
<protein>
    <recommendedName>
        <fullName evidence="3">Phytanoyl-CoA hydroxylase</fullName>
    </recommendedName>
</protein>